<feature type="binding site" evidence="6">
    <location>
        <position position="160"/>
    </location>
    <ligand>
        <name>[4Fe-4S] cluster</name>
        <dbReference type="ChEBI" id="CHEBI:49883"/>
        <label>3</label>
    </ligand>
</feature>
<feature type="binding site" evidence="6">
    <location>
        <position position="48"/>
    </location>
    <ligand>
        <name>[4Fe-4S] cluster</name>
        <dbReference type="ChEBI" id="CHEBI:49883"/>
        <label>1</label>
    </ligand>
</feature>
<evidence type="ECO:0000256" key="5">
    <source>
        <dbReference type="ARBA" id="ARBA00023014"/>
    </source>
</evidence>
<dbReference type="Pfam" id="PF12838">
    <property type="entry name" value="Fer4_7"/>
    <property type="match status" value="2"/>
</dbReference>
<evidence type="ECO:0000313" key="9">
    <source>
        <dbReference type="Proteomes" id="UP000323671"/>
    </source>
</evidence>
<keyword evidence="3 6" id="KW-0677">Repeat</keyword>
<evidence type="ECO:0000256" key="6">
    <source>
        <dbReference type="HAMAP-Rule" id="MF_02201"/>
    </source>
</evidence>
<dbReference type="Proteomes" id="UP000323671">
    <property type="component" value="Chromosome"/>
</dbReference>
<dbReference type="KEGG" id="otr:OTERR_02280"/>
<accession>A0A5C1E4Q5</accession>
<dbReference type="PROSITE" id="PS00198">
    <property type="entry name" value="4FE4S_FER_1"/>
    <property type="match status" value="1"/>
</dbReference>
<feature type="domain" description="4Fe-4S ferredoxin-type" evidence="7">
    <location>
        <begin position="145"/>
        <end position="174"/>
    </location>
</feature>
<evidence type="ECO:0000256" key="4">
    <source>
        <dbReference type="ARBA" id="ARBA00023004"/>
    </source>
</evidence>
<dbReference type="HAMAP" id="MF_02201">
    <property type="entry name" value="NapF"/>
    <property type="match status" value="1"/>
</dbReference>
<evidence type="ECO:0000256" key="2">
    <source>
        <dbReference type="ARBA" id="ARBA00022723"/>
    </source>
</evidence>
<dbReference type="InterPro" id="IPR017896">
    <property type="entry name" value="4Fe4S_Fe-S-bd"/>
</dbReference>
<feature type="domain" description="4Fe-4S ferredoxin-type" evidence="7">
    <location>
        <begin position="36"/>
        <end position="65"/>
    </location>
</feature>
<dbReference type="EMBL" id="CP022579">
    <property type="protein sequence ID" value="QEL63704.1"/>
    <property type="molecule type" value="Genomic_DNA"/>
</dbReference>
<sequence>MTQLSRRHLLFGRFRQAAQGGGPSPLRPPWSLAWSGDDRAFTRACSRCDECLKVCPPAVLRRGDGGYPEIDFSQAGCSLCRECAKVCPSGAFVAAAATGGDAQPWDLRVDFGSACLPRSGVECRSCGEHCEAGAIRFRLRAGGPPLPELDGDACTGCGECVAVCPVGALAPRRLSSFSTAAPAAAGLSLTEAP</sequence>
<dbReference type="GO" id="GO:0005737">
    <property type="term" value="C:cytoplasm"/>
    <property type="evidence" value="ECO:0007669"/>
    <property type="project" value="UniProtKB-SubCell"/>
</dbReference>
<keyword evidence="6" id="KW-0963">Cytoplasm</keyword>
<evidence type="ECO:0000259" key="7">
    <source>
        <dbReference type="PROSITE" id="PS51379"/>
    </source>
</evidence>
<comment type="function">
    <text evidence="6">Could be involved in the maturation of NapA, the catalytic subunit of the periplasmic nitrate reductase, before its export into the periplasm.</text>
</comment>
<evidence type="ECO:0000313" key="8">
    <source>
        <dbReference type="EMBL" id="QEL63704.1"/>
    </source>
</evidence>
<keyword evidence="5 6" id="KW-0411">Iron-sulfur</keyword>
<feature type="binding site" evidence="6">
    <location>
        <position position="157"/>
    </location>
    <ligand>
        <name>[4Fe-4S] cluster</name>
        <dbReference type="ChEBI" id="CHEBI:49883"/>
        <label>3</label>
    </ligand>
</feature>
<dbReference type="PROSITE" id="PS51379">
    <property type="entry name" value="4FE4S_FER_2"/>
    <property type="match status" value="3"/>
</dbReference>
<proteinExistence type="inferred from homology"/>
<dbReference type="SUPFAM" id="SSF54862">
    <property type="entry name" value="4Fe-4S ferredoxins"/>
    <property type="match status" value="1"/>
</dbReference>
<dbReference type="InterPro" id="IPR004496">
    <property type="entry name" value="NapF"/>
</dbReference>
<feature type="binding site" evidence="6">
    <location>
        <position position="87"/>
    </location>
    <ligand>
        <name>[4Fe-4S] cluster</name>
        <dbReference type="ChEBI" id="CHEBI:49883"/>
        <label>2</label>
    </ligand>
</feature>
<protein>
    <recommendedName>
        <fullName evidence="6">Ferredoxin-type protein NapF</fullName>
    </recommendedName>
</protein>
<keyword evidence="1 6" id="KW-0004">4Fe-4S</keyword>
<evidence type="ECO:0000256" key="3">
    <source>
        <dbReference type="ARBA" id="ARBA00022737"/>
    </source>
</evidence>
<dbReference type="Gene3D" id="3.30.70.20">
    <property type="match status" value="2"/>
</dbReference>
<comment type="similarity">
    <text evidence="6">Belongs to the NapF family.</text>
</comment>
<name>A0A5C1E4Q5_9RHOO</name>
<feature type="binding site" evidence="6">
    <location>
        <position position="77"/>
    </location>
    <ligand>
        <name>[4Fe-4S] cluster</name>
        <dbReference type="ChEBI" id="CHEBI:49883"/>
        <label>2</label>
    </ligand>
</feature>
<feature type="binding site" evidence="6">
    <location>
        <position position="83"/>
    </location>
    <ligand>
        <name>[4Fe-4S] cluster</name>
        <dbReference type="ChEBI" id="CHEBI:49883"/>
        <label>2</label>
    </ligand>
</feature>
<dbReference type="InterPro" id="IPR017900">
    <property type="entry name" value="4Fe4S_Fe_S_CS"/>
</dbReference>
<evidence type="ECO:0000256" key="1">
    <source>
        <dbReference type="ARBA" id="ARBA00022485"/>
    </source>
</evidence>
<feature type="binding site" evidence="6">
    <location>
        <position position="45"/>
    </location>
    <ligand>
        <name>[4Fe-4S] cluster</name>
        <dbReference type="ChEBI" id="CHEBI:49883"/>
        <label>1</label>
    </ligand>
</feature>
<dbReference type="NCBIfam" id="TIGR00402">
    <property type="entry name" value="napF"/>
    <property type="match status" value="1"/>
</dbReference>
<feature type="binding site" evidence="6">
    <location>
        <position position="55"/>
    </location>
    <ligand>
        <name>[4Fe-4S] cluster</name>
        <dbReference type="ChEBI" id="CHEBI:49883"/>
        <label>1</label>
    </ligand>
</feature>
<keyword evidence="2 6" id="KW-0479">Metal-binding</keyword>
<dbReference type="CDD" id="cd10564">
    <property type="entry name" value="NapF_like"/>
    <property type="match status" value="1"/>
</dbReference>
<reference evidence="8 9" key="1">
    <citation type="submission" date="2017-07" db="EMBL/GenBank/DDBJ databases">
        <title>Complete genome sequence of Oryzomicrobium terrae TPP412.</title>
        <authorList>
            <person name="Chiu L.-W."/>
            <person name="Lo K.-J."/>
            <person name="Tsai Y.-M."/>
            <person name="Lin S.-S."/>
            <person name="Kuo C.-H."/>
            <person name="Liu C.-T."/>
        </authorList>
    </citation>
    <scope>NUCLEOTIDE SEQUENCE [LARGE SCALE GENOMIC DNA]</scope>
    <source>
        <strain evidence="8 9">TPP412</strain>
    </source>
</reference>
<comment type="subunit">
    <text evidence="6">Interacts with the cytoplasmic NapA precursor.</text>
</comment>
<keyword evidence="9" id="KW-1185">Reference proteome</keyword>
<keyword evidence="4 6" id="KW-0408">Iron</keyword>
<dbReference type="AlphaFoldDB" id="A0A5C1E4Q5"/>
<feature type="binding site" evidence="6">
    <location>
        <position position="80"/>
    </location>
    <ligand>
        <name>[4Fe-4S] cluster</name>
        <dbReference type="ChEBI" id="CHEBI:49883"/>
        <label>2</label>
    </ligand>
</feature>
<organism evidence="8 9">
    <name type="scientific">Oryzomicrobium terrae</name>
    <dbReference type="NCBI Taxonomy" id="1735038"/>
    <lineage>
        <taxon>Bacteria</taxon>
        <taxon>Pseudomonadati</taxon>
        <taxon>Pseudomonadota</taxon>
        <taxon>Betaproteobacteria</taxon>
        <taxon>Rhodocyclales</taxon>
        <taxon>Rhodocyclaceae</taxon>
        <taxon>Oryzomicrobium</taxon>
    </lineage>
</organism>
<comment type="cofactor">
    <cofactor evidence="6">
        <name>[4Fe-4S] cluster</name>
        <dbReference type="ChEBI" id="CHEBI:49883"/>
    </cofactor>
</comment>
<feature type="domain" description="4Fe-4S ferredoxin-type" evidence="7">
    <location>
        <begin position="66"/>
        <end position="97"/>
    </location>
</feature>
<comment type="subcellular location">
    <subcellularLocation>
        <location evidence="6">Cytoplasm</location>
    </subcellularLocation>
</comment>
<gene>
    <name evidence="6 8" type="primary">napF</name>
    <name evidence="8" type="ORF">OTERR_02280</name>
</gene>
<feature type="binding site" evidence="6">
    <location>
        <position position="164"/>
    </location>
    <ligand>
        <name>[4Fe-4S] cluster</name>
        <dbReference type="ChEBI" id="CHEBI:49883"/>
        <label>3</label>
    </ligand>
</feature>
<dbReference type="RefSeq" id="WP_149424596.1">
    <property type="nucleotide sequence ID" value="NZ_CP022579.1"/>
</dbReference>
<dbReference type="PANTHER" id="PTHR24960:SF79">
    <property type="entry name" value="PHOTOSYSTEM I IRON-SULFUR CENTER"/>
    <property type="match status" value="1"/>
</dbReference>
<dbReference type="InterPro" id="IPR050157">
    <property type="entry name" value="PSI_iron-sulfur_center"/>
</dbReference>
<dbReference type="GO" id="GO:0051539">
    <property type="term" value="F:4 iron, 4 sulfur cluster binding"/>
    <property type="evidence" value="ECO:0007669"/>
    <property type="project" value="UniProtKB-UniRule"/>
</dbReference>
<feature type="binding site" evidence="6">
    <location>
        <position position="51"/>
    </location>
    <ligand>
        <name>[4Fe-4S] cluster</name>
        <dbReference type="ChEBI" id="CHEBI:49883"/>
        <label>1</label>
    </ligand>
</feature>
<feature type="binding site" evidence="6">
    <location>
        <position position="154"/>
    </location>
    <ligand>
        <name>[4Fe-4S] cluster</name>
        <dbReference type="ChEBI" id="CHEBI:49883"/>
        <label>3</label>
    </ligand>
</feature>
<dbReference type="PANTHER" id="PTHR24960">
    <property type="entry name" value="PHOTOSYSTEM I IRON-SULFUR CENTER-RELATED"/>
    <property type="match status" value="1"/>
</dbReference>
<dbReference type="GO" id="GO:0046872">
    <property type="term" value="F:metal ion binding"/>
    <property type="evidence" value="ECO:0007669"/>
    <property type="project" value="UniProtKB-KW"/>
</dbReference>